<dbReference type="SMART" id="SM00382">
    <property type="entry name" value="AAA"/>
    <property type="match status" value="1"/>
</dbReference>
<keyword evidence="4" id="KW-0547">Nucleotide-binding</keyword>
<dbReference type="RefSeq" id="WP_116479964.1">
    <property type="nucleotide sequence ID" value="NZ_JBKYKF010000036.1"/>
</dbReference>
<keyword evidence="3" id="KW-0410">Iron transport</keyword>
<evidence type="ECO:0000256" key="5">
    <source>
        <dbReference type="ARBA" id="ARBA00022840"/>
    </source>
</evidence>
<evidence type="ECO:0000256" key="3">
    <source>
        <dbReference type="ARBA" id="ARBA00022496"/>
    </source>
</evidence>
<keyword evidence="5 11" id="KW-0067">ATP-binding</keyword>
<dbReference type="EMBL" id="QEKV01000004">
    <property type="protein sequence ID" value="PVY94510.1"/>
    <property type="molecule type" value="Genomic_DNA"/>
</dbReference>
<dbReference type="PANTHER" id="PTHR42781">
    <property type="entry name" value="SPERMIDINE/PUTRESCINE IMPORT ATP-BINDING PROTEIN POTA"/>
    <property type="match status" value="1"/>
</dbReference>
<feature type="domain" description="ABC transporter" evidence="10">
    <location>
        <begin position="4"/>
        <end position="234"/>
    </location>
</feature>
<dbReference type="FunFam" id="3.40.50.300:FF:000425">
    <property type="entry name" value="Probable ABC transporter, ATP-binding subunit"/>
    <property type="match status" value="1"/>
</dbReference>
<dbReference type="InterPro" id="IPR003593">
    <property type="entry name" value="AAA+_ATPase"/>
</dbReference>
<keyword evidence="8" id="KW-0472">Membrane</keyword>
<keyword evidence="2" id="KW-1003">Cell membrane</keyword>
<evidence type="ECO:0000256" key="4">
    <source>
        <dbReference type="ARBA" id="ARBA00022741"/>
    </source>
</evidence>
<evidence type="ECO:0000256" key="7">
    <source>
        <dbReference type="ARBA" id="ARBA00023065"/>
    </source>
</evidence>
<keyword evidence="7" id="KW-0406">Ion transport</keyword>
<dbReference type="Pfam" id="PF00005">
    <property type="entry name" value="ABC_tran"/>
    <property type="match status" value="1"/>
</dbReference>
<protein>
    <recommendedName>
        <fullName evidence="9">ABC-type quaternary amine transporter</fullName>
        <ecNumber evidence="9">7.6.2.9</ecNumber>
    </recommendedName>
</protein>
<dbReference type="GO" id="GO:0016020">
    <property type="term" value="C:membrane"/>
    <property type="evidence" value="ECO:0007669"/>
    <property type="project" value="InterPro"/>
</dbReference>
<gene>
    <name evidence="11" type="ORF">C7381_10411</name>
</gene>
<evidence type="ECO:0000259" key="10">
    <source>
        <dbReference type="PROSITE" id="PS50893"/>
    </source>
</evidence>
<dbReference type="GO" id="GO:0005524">
    <property type="term" value="F:ATP binding"/>
    <property type="evidence" value="ECO:0007669"/>
    <property type="project" value="UniProtKB-KW"/>
</dbReference>
<dbReference type="InterPro" id="IPR050093">
    <property type="entry name" value="ABC_SmlMolc_Importer"/>
</dbReference>
<dbReference type="AlphaFoldDB" id="A0A2U1E3I6"/>
<evidence type="ECO:0000256" key="6">
    <source>
        <dbReference type="ARBA" id="ARBA00023004"/>
    </source>
</evidence>
<dbReference type="SUPFAM" id="SSF52540">
    <property type="entry name" value="P-loop containing nucleoside triphosphate hydrolases"/>
    <property type="match status" value="1"/>
</dbReference>
<evidence type="ECO:0000256" key="9">
    <source>
        <dbReference type="ARBA" id="ARBA00066388"/>
    </source>
</evidence>
<keyword evidence="12" id="KW-1185">Reference proteome</keyword>
<dbReference type="PROSITE" id="PS00211">
    <property type="entry name" value="ABC_TRANSPORTER_1"/>
    <property type="match status" value="1"/>
</dbReference>
<dbReference type="PROSITE" id="PS50893">
    <property type="entry name" value="ABC_TRANSPORTER_2"/>
    <property type="match status" value="1"/>
</dbReference>
<evidence type="ECO:0000313" key="11">
    <source>
        <dbReference type="EMBL" id="PVY94510.1"/>
    </source>
</evidence>
<dbReference type="Proteomes" id="UP000245793">
    <property type="component" value="Unassembled WGS sequence"/>
</dbReference>
<organism evidence="11 12">
    <name type="scientific">Ezakiella coagulans</name>
    <dbReference type="NCBI Taxonomy" id="46507"/>
    <lineage>
        <taxon>Bacteria</taxon>
        <taxon>Bacillati</taxon>
        <taxon>Bacillota</taxon>
        <taxon>Tissierellia</taxon>
        <taxon>Ezakiella</taxon>
    </lineage>
</organism>
<keyword evidence="1" id="KW-0813">Transport</keyword>
<dbReference type="PANTHER" id="PTHR42781:SF4">
    <property type="entry name" value="SPERMIDINE_PUTRESCINE IMPORT ATP-BINDING PROTEIN POTA"/>
    <property type="match status" value="1"/>
</dbReference>
<dbReference type="InterPro" id="IPR027417">
    <property type="entry name" value="P-loop_NTPase"/>
</dbReference>
<sequence length="306" mass="35288">MENIIIKNLSKSYGDKDVLKNIDLEIDDSEIISVVGISGSGKSTLLKILCGIIDDFTGDIFYGNENITDTSIKDRKFIMMFQDFELFNHMTVFDNVAFGLKMQKMDKNEIKSEVMKYLKLVDLVEHKDKYPEELSGGQKQRVALIRSLIVKPRMLLLDEPFSSLDSQMRDNIRRETFKIIRELKIKTLFVTHDMREAAEVSDKIAILIDGQFEGFGTPEELYENPTKRSVAQFLYKENIFEDGLVKPKDIEIIEGDDYLIEEAMYHGINYEYKLKGERDLVVRDSKKRNVGDKVGVKIKAITKLED</sequence>
<dbReference type="CDD" id="cd03259">
    <property type="entry name" value="ABC_Carb_Solutes_like"/>
    <property type="match status" value="1"/>
</dbReference>
<dbReference type="GO" id="GO:0016887">
    <property type="term" value="F:ATP hydrolysis activity"/>
    <property type="evidence" value="ECO:0007669"/>
    <property type="project" value="InterPro"/>
</dbReference>
<dbReference type="GO" id="GO:0015408">
    <property type="term" value="F:ABC-type ferric iron transporter activity"/>
    <property type="evidence" value="ECO:0007669"/>
    <property type="project" value="InterPro"/>
</dbReference>
<dbReference type="InterPro" id="IPR003439">
    <property type="entry name" value="ABC_transporter-like_ATP-bd"/>
</dbReference>
<evidence type="ECO:0000313" key="12">
    <source>
        <dbReference type="Proteomes" id="UP000245793"/>
    </source>
</evidence>
<name>A0A2U1E3I6_9FIRM</name>
<evidence type="ECO:0000256" key="2">
    <source>
        <dbReference type="ARBA" id="ARBA00022475"/>
    </source>
</evidence>
<comment type="caution">
    <text evidence="11">The sequence shown here is derived from an EMBL/GenBank/DDBJ whole genome shotgun (WGS) entry which is preliminary data.</text>
</comment>
<dbReference type="InterPro" id="IPR017871">
    <property type="entry name" value="ABC_transporter-like_CS"/>
</dbReference>
<dbReference type="GO" id="GO:0015418">
    <property type="term" value="F:ABC-type quaternary ammonium compound transporting activity"/>
    <property type="evidence" value="ECO:0007669"/>
    <property type="project" value="UniProtKB-EC"/>
</dbReference>
<proteinExistence type="predicted"/>
<dbReference type="EC" id="7.6.2.9" evidence="9"/>
<keyword evidence="6" id="KW-0408">Iron</keyword>
<reference evidence="11 12" key="1">
    <citation type="submission" date="2018-04" db="EMBL/GenBank/DDBJ databases">
        <title>Genomic Encyclopedia of Type Strains, Phase IV (KMG-IV): sequencing the most valuable type-strain genomes for metagenomic binning, comparative biology and taxonomic classification.</title>
        <authorList>
            <person name="Goeker M."/>
        </authorList>
    </citation>
    <scope>NUCLEOTIDE SEQUENCE [LARGE SCALE GENOMIC DNA]</scope>
    <source>
        <strain evidence="11 12">DSM 20705</strain>
    </source>
</reference>
<evidence type="ECO:0000256" key="8">
    <source>
        <dbReference type="ARBA" id="ARBA00023136"/>
    </source>
</evidence>
<accession>A0A2U1E3I6</accession>
<evidence type="ECO:0000256" key="1">
    <source>
        <dbReference type="ARBA" id="ARBA00022448"/>
    </source>
</evidence>
<dbReference type="Gene3D" id="3.40.50.300">
    <property type="entry name" value="P-loop containing nucleotide triphosphate hydrolases"/>
    <property type="match status" value="1"/>
</dbReference>
<dbReference type="InterPro" id="IPR015853">
    <property type="entry name" value="ABC_transpr_FbpC"/>
</dbReference>